<evidence type="ECO:0000313" key="1">
    <source>
        <dbReference type="EMBL" id="KAJ8620474.1"/>
    </source>
</evidence>
<protein>
    <submittedName>
        <fullName evidence="1">Uncharacterized protein</fullName>
    </submittedName>
</protein>
<gene>
    <name evidence="1" type="ORF">MRB53_029003</name>
</gene>
<comment type="caution">
    <text evidence="1">The sequence shown here is derived from an EMBL/GenBank/DDBJ whole genome shotgun (WGS) entry which is preliminary data.</text>
</comment>
<dbReference type="EMBL" id="CM056817">
    <property type="protein sequence ID" value="KAJ8620474.1"/>
    <property type="molecule type" value="Genomic_DNA"/>
</dbReference>
<proteinExistence type="predicted"/>
<organism evidence="1 2">
    <name type="scientific">Persea americana</name>
    <name type="common">Avocado</name>
    <dbReference type="NCBI Taxonomy" id="3435"/>
    <lineage>
        <taxon>Eukaryota</taxon>
        <taxon>Viridiplantae</taxon>
        <taxon>Streptophyta</taxon>
        <taxon>Embryophyta</taxon>
        <taxon>Tracheophyta</taxon>
        <taxon>Spermatophyta</taxon>
        <taxon>Magnoliopsida</taxon>
        <taxon>Magnoliidae</taxon>
        <taxon>Laurales</taxon>
        <taxon>Lauraceae</taxon>
        <taxon>Persea</taxon>
    </lineage>
</organism>
<reference evidence="1 2" key="1">
    <citation type="journal article" date="2022" name="Hortic Res">
        <title>A haplotype resolved chromosomal level avocado genome allows analysis of novel avocado genes.</title>
        <authorList>
            <person name="Nath O."/>
            <person name="Fletcher S.J."/>
            <person name="Hayward A."/>
            <person name="Shaw L.M."/>
            <person name="Masouleh A.K."/>
            <person name="Furtado A."/>
            <person name="Henry R.J."/>
            <person name="Mitter N."/>
        </authorList>
    </citation>
    <scope>NUCLEOTIDE SEQUENCE [LARGE SCALE GENOMIC DNA]</scope>
    <source>
        <strain evidence="2">cv. Hass</strain>
    </source>
</reference>
<evidence type="ECO:0000313" key="2">
    <source>
        <dbReference type="Proteomes" id="UP001234297"/>
    </source>
</evidence>
<sequence length="87" mass="9227">MISSPLSLSCRSSPSLFADRLLSLPDANLLLSLPTQIVSSLSLQVVSEPTGTDLPRSLSPSRATDTASSFHRIPPMTNPPSHANDKV</sequence>
<accession>A0ACC2KHP3</accession>
<keyword evidence="2" id="KW-1185">Reference proteome</keyword>
<dbReference type="Proteomes" id="UP001234297">
    <property type="component" value="Chromosome 9"/>
</dbReference>
<name>A0ACC2KHP3_PERAE</name>